<dbReference type="InterPro" id="IPR001163">
    <property type="entry name" value="Sm_dom_euk/arc"/>
</dbReference>
<evidence type="ECO:0000313" key="3">
    <source>
        <dbReference type="EMBL" id="PXF47071.1"/>
    </source>
</evidence>
<organism evidence="3 4">
    <name type="scientific">Gracilariopsis chorda</name>
    <dbReference type="NCBI Taxonomy" id="448386"/>
    <lineage>
        <taxon>Eukaryota</taxon>
        <taxon>Rhodophyta</taxon>
        <taxon>Florideophyceae</taxon>
        <taxon>Rhodymeniophycidae</taxon>
        <taxon>Gracilariales</taxon>
        <taxon>Gracilariaceae</taxon>
        <taxon>Gracilariopsis</taxon>
    </lineage>
</organism>
<name>A0A2V3IY77_9FLOR</name>
<dbReference type="EMBL" id="NBIV01000029">
    <property type="protein sequence ID" value="PXF47071.1"/>
    <property type="molecule type" value="Genomic_DNA"/>
</dbReference>
<feature type="region of interest" description="Disordered" evidence="1">
    <location>
        <begin position="1"/>
        <end position="25"/>
    </location>
</feature>
<dbReference type="Proteomes" id="UP000247409">
    <property type="component" value="Unassembled WGS sequence"/>
</dbReference>
<dbReference type="Gene3D" id="2.30.30.100">
    <property type="match status" value="1"/>
</dbReference>
<gene>
    <name evidence="3" type="ORF">BWQ96_03148</name>
</gene>
<evidence type="ECO:0000313" key="4">
    <source>
        <dbReference type="Proteomes" id="UP000247409"/>
    </source>
</evidence>
<feature type="domain" description="Sm" evidence="2">
    <location>
        <begin position="31"/>
        <end position="101"/>
    </location>
</feature>
<reference evidence="3 4" key="1">
    <citation type="journal article" date="2018" name="Mol. Biol. Evol.">
        <title>Analysis of the draft genome of the red seaweed Gracilariopsis chorda provides insights into genome size evolution in Rhodophyta.</title>
        <authorList>
            <person name="Lee J."/>
            <person name="Yang E.C."/>
            <person name="Graf L."/>
            <person name="Yang J.H."/>
            <person name="Qiu H."/>
            <person name="Zel Zion U."/>
            <person name="Chan C.X."/>
            <person name="Stephens T.G."/>
            <person name="Weber A.P.M."/>
            <person name="Boo G.H."/>
            <person name="Boo S.M."/>
            <person name="Kim K.M."/>
            <person name="Shin Y."/>
            <person name="Jung M."/>
            <person name="Lee S.J."/>
            <person name="Yim H.S."/>
            <person name="Lee J.H."/>
            <person name="Bhattacharya D."/>
            <person name="Yoon H.S."/>
        </authorList>
    </citation>
    <scope>NUCLEOTIDE SEQUENCE [LARGE SCALE GENOMIC DNA]</scope>
    <source>
        <strain evidence="3 4">SKKU-2015</strain>
        <tissue evidence="3">Whole body</tissue>
    </source>
</reference>
<sequence>MDRALKHNIKNDAENNEAQDAPDKTPVAHRNVVELCMCRLLRVSLKDGRVIEGRLDCYDKQGNMILINAMDVTRENDKPHGRVFRLGTVMVPGGFTTKVLLRRQEDRKSAKAGKVAPNIGTKEEARLESVAQGISTLRIDDKQTAENSRSNTT</sequence>
<feature type="compositionally biased region" description="Basic and acidic residues" evidence="1">
    <location>
        <begin position="1"/>
        <end position="13"/>
    </location>
</feature>
<accession>A0A2V3IY77</accession>
<dbReference type="SUPFAM" id="SSF50182">
    <property type="entry name" value="Sm-like ribonucleoproteins"/>
    <property type="match status" value="1"/>
</dbReference>
<keyword evidence="4" id="KW-1185">Reference proteome</keyword>
<dbReference type="AlphaFoldDB" id="A0A2V3IY77"/>
<comment type="caution">
    <text evidence="3">The sequence shown here is derived from an EMBL/GenBank/DDBJ whole genome shotgun (WGS) entry which is preliminary data.</text>
</comment>
<dbReference type="SMART" id="SM00651">
    <property type="entry name" value="Sm"/>
    <property type="match status" value="1"/>
</dbReference>
<proteinExistence type="predicted"/>
<evidence type="ECO:0000259" key="2">
    <source>
        <dbReference type="SMART" id="SM00651"/>
    </source>
</evidence>
<dbReference type="OrthoDB" id="368909at2759"/>
<dbReference type="Pfam" id="PF01423">
    <property type="entry name" value="LSM"/>
    <property type="match status" value="1"/>
</dbReference>
<evidence type="ECO:0000256" key="1">
    <source>
        <dbReference type="SAM" id="MobiDB-lite"/>
    </source>
</evidence>
<dbReference type="InterPro" id="IPR010920">
    <property type="entry name" value="LSM_dom_sf"/>
</dbReference>
<protein>
    <recommendedName>
        <fullName evidence="2">Sm domain-containing protein</fullName>
    </recommendedName>
</protein>